<gene>
    <name evidence="1" type="ORF">TNIN_70131</name>
</gene>
<evidence type="ECO:0000313" key="2">
    <source>
        <dbReference type="Proteomes" id="UP000886998"/>
    </source>
</evidence>
<comment type="caution">
    <text evidence="1">The sequence shown here is derived from an EMBL/GenBank/DDBJ whole genome shotgun (WGS) entry which is preliminary data.</text>
</comment>
<sequence length="363" mass="42035">MQWRRIFLSLQQMCLSKIAVSVFNDPDIKHFRSTHCIHSYIWSSEEIEAFLGNEPGALFNYARVYDITFNASSPVTIQCKHFFTGNGKDHSLPKKQWVNLVGQKISTLPLPNIMKKEVTVSVQLLLTEFDKWLHDQARIMDSSMNNMMDTANLLNNIHWTQDNNIDRQKTAKAIIADNNIDIRYRFRLASFYCFQDDMSSLWRLLNIWQQYSCGAECIFEMGILWLRDGADGVIETIDNILELFADIRSGSHLTTFFQEFYPYCIEDTDKSTPEKIVLRINLENEEEGENFKNHYFVVSNTNWIVYVCTPNPQRIHTEVFMSEDSSAEKGALAAVWPEAKQLLCHFHAAQAEPNPQKATFFAV</sequence>
<evidence type="ECO:0000313" key="1">
    <source>
        <dbReference type="EMBL" id="GFY61528.1"/>
    </source>
</evidence>
<dbReference type="AlphaFoldDB" id="A0A8X6XYT7"/>
<organism evidence="1 2">
    <name type="scientific">Trichonephila inaurata madagascariensis</name>
    <dbReference type="NCBI Taxonomy" id="2747483"/>
    <lineage>
        <taxon>Eukaryota</taxon>
        <taxon>Metazoa</taxon>
        <taxon>Ecdysozoa</taxon>
        <taxon>Arthropoda</taxon>
        <taxon>Chelicerata</taxon>
        <taxon>Arachnida</taxon>
        <taxon>Araneae</taxon>
        <taxon>Araneomorphae</taxon>
        <taxon>Entelegynae</taxon>
        <taxon>Araneoidea</taxon>
        <taxon>Nephilidae</taxon>
        <taxon>Trichonephila</taxon>
        <taxon>Trichonephila inaurata</taxon>
    </lineage>
</organism>
<protein>
    <submittedName>
        <fullName evidence="1">Uncharacterized protein</fullName>
    </submittedName>
</protein>
<dbReference type="OrthoDB" id="7666874at2759"/>
<accession>A0A8X6XYT7</accession>
<name>A0A8X6XYT7_9ARAC</name>
<keyword evidence="2" id="KW-1185">Reference proteome</keyword>
<dbReference type="Proteomes" id="UP000886998">
    <property type="component" value="Unassembled WGS sequence"/>
</dbReference>
<dbReference type="EMBL" id="BMAV01013678">
    <property type="protein sequence ID" value="GFY61528.1"/>
    <property type="molecule type" value="Genomic_DNA"/>
</dbReference>
<proteinExistence type="predicted"/>
<reference evidence="1" key="1">
    <citation type="submission" date="2020-08" db="EMBL/GenBank/DDBJ databases">
        <title>Multicomponent nature underlies the extraordinary mechanical properties of spider dragline silk.</title>
        <authorList>
            <person name="Kono N."/>
            <person name="Nakamura H."/>
            <person name="Mori M."/>
            <person name="Yoshida Y."/>
            <person name="Ohtoshi R."/>
            <person name="Malay A.D."/>
            <person name="Moran D.A.P."/>
            <person name="Tomita M."/>
            <person name="Numata K."/>
            <person name="Arakawa K."/>
        </authorList>
    </citation>
    <scope>NUCLEOTIDE SEQUENCE</scope>
</reference>